<dbReference type="Proteomes" id="UP000012099">
    <property type="component" value="Unassembled WGS sequence"/>
</dbReference>
<protein>
    <submittedName>
        <fullName evidence="1">Uncharacterized protein</fullName>
    </submittedName>
</protein>
<sequence length="67" mass="7991">MILLWEKISRLEYQVILTLHNIKKIVFVFKTVYSVGQDKVNRIIKDLMINTGVNYDLAYFPEFILQL</sequence>
<name>A0ABP2T278_9LEPT</name>
<keyword evidence="2" id="KW-1185">Reference proteome</keyword>
<organism evidence="1 2">
    <name type="scientific">Leptospira noguchii str. 2007001578</name>
    <dbReference type="NCBI Taxonomy" id="1049974"/>
    <lineage>
        <taxon>Bacteria</taxon>
        <taxon>Pseudomonadati</taxon>
        <taxon>Spirochaetota</taxon>
        <taxon>Spirochaetia</taxon>
        <taxon>Leptospirales</taxon>
        <taxon>Leptospiraceae</taxon>
        <taxon>Leptospira</taxon>
    </lineage>
</organism>
<comment type="caution">
    <text evidence="1">The sequence shown here is derived from an EMBL/GenBank/DDBJ whole genome shotgun (WGS) entry which is preliminary data.</text>
</comment>
<accession>A0ABP2T278</accession>
<dbReference type="EMBL" id="AHMH02000154">
    <property type="protein sequence ID" value="EMM98384.1"/>
    <property type="molecule type" value="Genomic_DNA"/>
</dbReference>
<gene>
    <name evidence="1" type="ORF">LEP1GSC035_2783</name>
</gene>
<proteinExistence type="predicted"/>
<evidence type="ECO:0000313" key="1">
    <source>
        <dbReference type="EMBL" id="EMM98384.1"/>
    </source>
</evidence>
<evidence type="ECO:0000313" key="2">
    <source>
        <dbReference type="Proteomes" id="UP000012099"/>
    </source>
</evidence>
<reference evidence="1 2" key="1">
    <citation type="submission" date="2013-01" db="EMBL/GenBank/DDBJ databases">
        <authorList>
            <person name="Harkins D.M."/>
            <person name="Durkin A.S."/>
            <person name="Brinkac L.M."/>
            <person name="Haft D.H."/>
            <person name="Selengut J.D."/>
            <person name="Sanka R."/>
            <person name="DePew J."/>
            <person name="Purushe J."/>
            <person name="Whelen A.C."/>
            <person name="Vinetz J.M."/>
            <person name="Sutton G.G."/>
            <person name="Nierman W.C."/>
            <person name="Fouts D.E."/>
        </authorList>
    </citation>
    <scope>NUCLEOTIDE SEQUENCE [LARGE SCALE GENOMIC DNA]</scope>
    <source>
        <strain evidence="1 2">2007001578</strain>
    </source>
</reference>